<dbReference type="HOGENOM" id="CLU_057756_0_0_1"/>
<keyword evidence="1" id="KW-0812">Transmembrane</keyword>
<feature type="transmembrane region" description="Helical" evidence="1">
    <location>
        <begin position="256"/>
        <end position="274"/>
    </location>
</feature>
<dbReference type="STRING" id="686832.A0A0C3C1X8"/>
<sequence length="324" mass="37567">MSFHENEPEATNALFEKSLENVPPPLRRATLRMEFPPSYVLLGVYRLFTDKALYKPAWDKCKHGTRRGAIVGAVWAFLTFAIQKKFIQVFLSNSPKIAGLSDDTMFGYKVPFNVHTYAALMIVGSQLTYILRFFLSRNIRIARDRAWDQTVASRGKGPDFWQPYVEEWEHPPRLDLDSKTHKFVEKWLGGWFGLFIVKRVLLSPFQVYPFVGLAITAWFKALGTSHFLHRRYFEAKKMTKQQIAIYMEERKWSYRIFGFTAALLEGLPIIGLVFTVSNRVGAAMWAYGRFPFALWLLKSSNVSADLEKRQHFVAEERRISSKTD</sequence>
<name>A0A0C3C1X8_HEBCY</name>
<dbReference type="PANTHER" id="PTHR34292:SF2">
    <property type="entry name" value="OUTER SPORE WALL PROTEIN LDS1"/>
    <property type="match status" value="1"/>
</dbReference>
<gene>
    <name evidence="2" type="ORF">M413DRAFT_249073</name>
</gene>
<dbReference type="InterPro" id="IPR052786">
    <property type="entry name" value="Spore_wall_assembly"/>
</dbReference>
<dbReference type="Proteomes" id="UP000053424">
    <property type="component" value="Unassembled WGS sequence"/>
</dbReference>
<dbReference type="OrthoDB" id="10012223at2759"/>
<protein>
    <submittedName>
        <fullName evidence="2">Uncharacterized protein</fullName>
    </submittedName>
</protein>
<evidence type="ECO:0000313" key="3">
    <source>
        <dbReference type="Proteomes" id="UP000053424"/>
    </source>
</evidence>
<dbReference type="EMBL" id="KN831792">
    <property type="protein sequence ID" value="KIM38279.1"/>
    <property type="molecule type" value="Genomic_DNA"/>
</dbReference>
<dbReference type="AlphaFoldDB" id="A0A0C3C1X8"/>
<accession>A0A0C3C1X8</accession>
<keyword evidence="3" id="KW-1185">Reference proteome</keyword>
<keyword evidence="1" id="KW-1133">Transmembrane helix</keyword>
<feature type="transmembrane region" description="Helical" evidence="1">
    <location>
        <begin position="114"/>
        <end position="135"/>
    </location>
</feature>
<feature type="transmembrane region" description="Helical" evidence="1">
    <location>
        <begin position="207"/>
        <end position="228"/>
    </location>
</feature>
<evidence type="ECO:0000256" key="1">
    <source>
        <dbReference type="SAM" id="Phobius"/>
    </source>
</evidence>
<reference evidence="3" key="2">
    <citation type="submission" date="2015-01" db="EMBL/GenBank/DDBJ databases">
        <title>Evolutionary Origins and Diversification of the Mycorrhizal Mutualists.</title>
        <authorList>
            <consortium name="DOE Joint Genome Institute"/>
            <consortium name="Mycorrhizal Genomics Consortium"/>
            <person name="Kohler A."/>
            <person name="Kuo A."/>
            <person name="Nagy L.G."/>
            <person name="Floudas D."/>
            <person name="Copeland A."/>
            <person name="Barry K.W."/>
            <person name="Cichocki N."/>
            <person name="Veneault-Fourrey C."/>
            <person name="LaButti K."/>
            <person name="Lindquist E.A."/>
            <person name="Lipzen A."/>
            <person name="Lundell T."/>
            <person name="Morin E."/>
            <person name="Murat C."/>
            <person name="Riley R."/>
            <person name="Ohm R."/>
            <person name="Sun H."/>
            <person name="Tunlid A."/>
            <person name="Henrissat B."/>
            <person name="Grigoriev I.V."/>
            <person name="Hibbett D.S."/>
            <person name="Martin F."/>
        </authorList>
    </citation>
    <scope>NUCLEOTIDE SEQUENCE [LARGE SCALE GENOMIC DNA]</scope>
    <source>
        <strain evidence="3">h7</strain>
    </source>
</reference>
<evidence type="ECO:0000313" key="2">
    <source>
        <dbReference type="EMBL" id="KIM38279.1"/>
    </source>
</evidence>
<keyword evidence="1" id="KW-0472">Membrane</keyword>
<proteinExistence type="predicted"/>
<dbReference type="PANTHER" id="PTHR34292">
    <property type="entry name" value="OUTER SPORE WALL PROTEIN LDS1"/>
    <property type="match status" value="1"/>
</dbReference>
<organism evidence="2 3">
    <name type="scientific">Hebeloma cylindrosporum</name>
    <dbReference type="NCBI Taxonomy" id="76867"/>
    <lineage>
        <taxon>Eukaryota</taxon>
        <taxon>Fungi</taxon>
        <taxon>Dikarya</taxon>
        <taxon>Basidiomycota</taxon>
        <taxon>Agaricomycotina</taxon>
        <taxon>Agaricomycetes</taxon>
        <taxon>Agaricomycetidae</taxon>
        <taxon>Agaricales</taxon>
        <taxon>Agaricineae</taxon>
        <taxon>Hymenogastraceae</taxon>
        <taxon>Hebeloma</taxon>
    </lineage>
</organism>
<feature type="transmembrane region" description="Helical" evidence="1">
    <location>
        <begin position="69"/>
        <end position="87"/>
    </location>
</feature>
<reference evidence="2 3" key="1">
    <citation type="submission" date="2014-04" db="EMBL/GenBank/DDBJ databases">
        <authorList>
            <consortium name="DOE Joint Genome Institute"/>
            <person name="Kuo A."/>
            <person name="Gay G."/>
            <person name="Dore J."/>
            <person name="Kohler A."/>
            <person name="Nagy L.G."/>
            <person name="Floudas D."/>
            <person name="Copeland A."/>
            <person name="Barry K.W."/>
            <person name="Cichocki N."/>
            <person name="Veneault-Fourrey C."/>
            <person name="LaButti K."/>
            <person name="Lindquist E.A."/>
            <person name="Lipzen A."/>
            <person name="Lundell T."/>
            <person name="Morin E."/>
            <person name="Murat C."/>
            <person name="Sun H."/>
            <person name="Tunlid A."/>
            <person name="Henrissat B."/>
            <person name="Grigoriev I.V."/>
            <person name="Hibbett D.S."/>
            <person name="Martin F."/>
            <person name="Nordberg H.P."/>
            <person name="Cantor M.N."/>
            <person name="Hua S.X."/>
        </authorList>
    </citation>
    <scope>NUCLEOTIDE SEQUENCE [LARGE SCALE GENOMIC DNA]</scope>
    <source>
        <strain evidence="3">h7</strain>
    </source>
</reference>